<dbReference type="Gene3D" id="3.30.70.1020">
    <property type="entry name" value="Trehalose-6-phosphate phosphatase related protein, domain 2"/>
    <property type="match status" value="1"/>
</dbReference>
<dbReference type="InterPro" id="IPR011613">
    <property type="entry name" value="GH15-like"/>
</dbReference>
<dbReference type="SUPFAM" id="SSF48208">
    <property type="entry name" value="Six-hairpin glycosidases"/>
    <property type="match status" value="1"/>
</dbReference>
<organism evidence="3 4">
    <name type="scientific">Amycolatopsis iheyensis</name>
    <dbReference type="NCBI Taxonomy" id="2945988"/>
    <lineage>
        <taxon>Bacteria</taxon>
        <taxon>Bacillati</taxon>
        <taxon>Actinomycetota</taxon>
        <taxon>Actinomycetes</taxon>
        <taxon>Pseudonocardiales</taxon>
        <taxon>Pseudonocardiaceae</taxon>
        <taxon>Amycolatopsis</taxon>
    </lineage>
</organism>
<dbReference type="RefSeq" id="WP_257918172.1">
    <property type="nucleotide sequence ID" value="NZ_JAMXQV010000001.1"/>
</dbReference>
<dbReference type="Gene3D" id="3.40.50.1000">
    <property type="entry name" value="HAD superfamily/HAD-like"/>
    <property type="match status" value="1"/>
</dbReference>
<dbReference type="Pfam" id="PF00723">
    <property type="entry name" value="Glyco_hydro_15"/>
    <property type="match status" value="1"/>
</dbReference>
<dbReference type="InterPro" id="IPR036412">
    <property type="entry name" value="HAD-like_sf"/>
</dbReference>
<dbReference type="NCBIfam" id="TIGR00685">
    <property type="entry name" value="T6PP"/>
    <property type="match status" value="1"/>
</dbReference>
<evidence type="ECO:0000313" key="4">
    <source>
        <dbReference type="Proteomes" id="UP001144096"/>
    </source>
</evidence>
<dbReference type="CDD" id="cd01627">
    <property type="entry name" value="HAD_TPP"/>
    <property type="match status" value="1"/>
</dbReference>
<protein>
    <submittedName>
        <fullName evidence="3">Trehalose-phosphatase</fullName>
        <ecNumber evidence="3">3.1.3.12</ecNumber>
    </submittedName>
</protein>
<name>A0A9X2N6H5_9PSEU</name>
<proteinExistence type="predicted"/>
<dbReference type="InterPro" id="IPR003337">
    <property type="entry name" value="Trehalose_PPase"/>
</dbReference>
<dbReference type="PANTHER" id="PTHR31616:SF0">
    <property type="entry name" value="GLUCAN 1,4-ALPHA-GLUCOSIDASE"/>
    <property type="match status" value="1"/>
</dbReference>
<dbReference type="GO" id="GO:0004805">
    <property type="term" value="F:trehalose-phosphatase activity"/>
    <property type="evidence" value="ECO:0007669"/>
    <property type="project" value="UniProtKB-EC"/>
</dbReference>
<dbReference type="Gene3D" id="1.50.10.10">
    <property type="match status" value="1"/>
</dbReference>
<keyword evidence="4" id="KW-1185">Reference proteome</keyword>
<dbReference type="SUPFAM" id="SSF56784">
    <property type="entry name" value="HAD-like"/>
    <property type="match status" value="1"/>
</dbReference>
<dbReference type="Pfam" id="PF19291">
    <property type="entry name" value="TREH_N"/>
    <property type="match status" value="1"/>
</dbReference>
<sequence>MTAEALPAELRRAIVQIARTPRLLVACDYDGTLAPITLNPDEARPLPESVGALRSLAGLHETTTAVISGRALRDLATLSRLPSEVNLVGSHGSEFDIGFIHALDEKARELHRRLESELEQLVLDVPGVSLEVKPASIAVHVRRAEHEAGRRVLAAVHNGPSTWEGVSTTDGKEVVELAVVQTDKGHALDILRHQVGATAAIFLGDDVTDEKAFARLSGPDLGIKVGDGETLAGFRVPDTVDVALVLAFMLEERRNWLYGESAPPIERLSMLANERSVALVTPDAKLTWLCHPGPDAPAVFADLLGGEGAGHFSIKPHRNGLPLGQRYLPNTMTVETRWSRLLVTDYLEPESPQHRTDLVRVISGEAQADVTFAPRPEFGGVPVKLEITKGGLKVLGTSEPFVLYAPGVEWTVTSDGLNDTATALVQPTPTQPVVLELRCGTTDLGEHELSEVERRDRAGRYWSDWTSKLQLPKVQTDLVLRSALTLRGLVNTDTGGVLAAATSSLPEEIGGVRNWDYRYCWIRDAAMTVRELVHLGSIEEAEGYLKWLHGVLATLAGPERLHPLYTLAGSVIGAEAVIESLPGYAGSRPVRVGNLANHQVQLDVFGPVVELVGTLAAARGDLRDEDWQLVRAMAEAVTRRWNEPDHGIWEERHVPRHRVYSRVMCWVTIDRAVKLGQQWGRGVPGAWPALRDQISRDVLEHGWNDEVQAFTTAYDGTDLDAASLFVGLTGLIDPADERFQQTVTAIEAELRSGSTVYRYRRDDGLPGGEGGFHICAAWLIEAYLLTGRRTEAQELFDQIVAAAGPTGLLPEQYDPIAERSLGNHPQAYSHIGLIRCANLLAAS</sequence>
<dbReference type="InterPro" id="IPR008928">
    <property type="entry name" value="6-hairpin_glycosidase_sf"/>
</dbReference>
<evidence type="ECO:0000313" key="3">
    <source>
        <dbReference type="EMBL" id="MCR6481533.1"/>
    </source>
</evidence>
<evidence type="ECO:0000259" key="1">
    <source>
        <dbReference type="Pfam" id="PF00723"/>
    </source>
</evidence>
<dbReference type="AlphaFoldDB" id="A0A9X2N6H5"/>
<feature type="domain" description="GH15-like" evidence="1">
    <location>
        <begin position="474"/>
        <end position="837"/>
    </location>
</feature>
<evidence type="ECO:0000259" key="2">
    <source>
        <dbReference type="Pfam" id="PF19291"/>
    </source>
</evidence>
<gene>
    <name evidence="3" type="primary">otsB</name>
    <name evidence="3" type="ORF">M8542_01755</name>
</gene>
<keyword evidence="3" id="KW-0378">Hydrolase</keyword>
<dbReference type="GO" id="GO:0004553">
    <property type="term" value="F:hydrolase activity, hydrolyzing O-glycosyl compounds"/>
    <property type="evidence" value="ECO:0007669"/>
    <property type="project" value="TreeGrafter"/>
</dbReference>
<dbReference type="GO" id="GO:0005992">
    <property type="term" value="P:trehalose biosynthetic process"/>
    <property type="evidence" value="ECO:0007669"/>
    <property type="project" value="InterPro"/>
</dbReference>
<dbReference type="EC" id="3.1.3.12" evidence="3"/>
<comment type="caution">
    <text evidence="3">The sequence shown here is derived from an EMBL/GenBank/DDBJ whole genome shotgun (WGS) entry which is preliminary data.</text>
</comment>
<reference evidence="3" key="1">
    <citation type="submission" date="2022-06" db="EMBL/GenBank/DDBJ databases">
        <title>Amycolatopsis iheyaensis sp. nov., a new species of the genus Amycolatopsis isolated from soil in Iheya island, Japan.</title>
        <authorList>
            <person name="Ngamcharungchit C."/>
            <person name="Kanto H."/>
            <person name="Take A."/>
            <person name="Intra B."/>
            <person name="Matsumoto A."/>
            <person name="Panbangred W."/>
            <person name="Inahashi Y."/>
        </authorList>
    </citation>
    <scope>NUCLEOTIDE SEQUENCE</scope>
    <source>
        <strain evidence="3">OK19-0408</strain>
    </source>
</reference>
<accession>A0A9X2N6H5</accession>
<feature type="domain" description="Trehalase-like N-terminal" evidence="2">
    <location>
        <begin position="251"/>
        <end position="462"/>
    </location>
</feature>
<dbReference type="InterPro" id="IPR023214">
    <property type="entry name" value="HAD_sf"/>
</dbReference>
<dbReference type="EMBL" id="JAMXQV010000001">
    <property type="protein sequence ID" value="MCR6481533.1"/>
    <property type="molecule type" value="Genomic_DNA"/>
</dbReference>
<dbReference type="Proteomes" id="UP001144096">
    <property type="component" value="Unassembled WGS sequence"/>
</dbReference>
<dbReference type="InterPro" id="IPR045582">
    <property type="entry name" value="Trehalase-like_N"/>
</dbReference>
<dbReference type="Pfam" id="PF02358">
    <property type="entry name" value="Trehalose_PPase"/>
    <property type="match status" value="1"/>
</dbReference>
<dbReference type="PANTHER" id="PTHR31616">
    <property type="entry name" value="TREHALASE"/>
    <property type="match status" value="1"/>
</dbReference>
<dbReference type="InterPro" id="IPR012341">
    <property type="entry name" value="6hp_glycosidase-like_sf"/>
</dbReference>